<feature type="region of interest" description="Disordered" evidence="1">
    <location>
        <begin position="153"/>
        <end position="185"/>
    </location>
</feature>
<keyword evidence="5" id="KW-1185">Reference proteome</keyword>
<evidence type="ECO:0000313" key="3">
    <source>
        <dbReference type="EMBL" id="MDR6333844.1"/>
    </source>
</evidence>
<dbReference type="Proteomes" id="UP001245370">
    <property type="component" value="Unassembled WGS sequence"/>
</dbReference>
<name>A0A9W6FHS3_XANFL</name>
<gene>
    <name evidence="3" type="ORF">GGQ86_002314</name>
    <name evidence="2" type="ORF">XFLAVUS301_00750</name>
</gene>
<dbReference type="EMBL" id="BSDO01000001">
    <property type="protein sequence ID" value="GLI20401.1"/>
    <property type="molecule type" value="Genomic_DNA"/>
</dbReference>
<comment type="caution">
    <text evidence="2">The sequence shown here is derived from an EMBL/GenBank/DDBJ whole genome shotgun (WGS) entry which is preliminary data.</text>
</comment>
<dbReference type="GeneID" id="95760868"/>
<reference evidence="2" key="1">
    <citation type="submission" date="2022-12" db="EMBL/GenBank/DDBJ databases">
        <title>Reference genome sequencing for broad-spectrum identification of bacterial and archaeal isolates by mass spectrometry.</title>
        <authorList>
            <person name="Sekiguchi Y."/>
            <person name="Tourlousse D.M."/>
        </authorList>
    </citation>
    <scope>NUCLEOTIDE SEQUENCE</scope>
    <source>
        <strain evidence="2">301</strain>
    </source>
</reference>
<feature type="compositionally biased region" description="Basic and acidic residues" evidence="1">
    <location>
        <begin position="163"/>
        <end position="185"/>
    </location>
</feature>
<reference evidence="3 5" key="2">
    <citation type="submission" date="2023-07" db="EMBL/GenBank/DDBJ databases">
        <title>Genomic Encyclopedia of Type Strains, Phase IV (KMG-IV): sequencing the most valuable type-strain genomes for metagenomic binning, comparative biology and taxonomic classification.</title>
        <authorList>
            <person name="Goeker M."/>
        </authorList>
    </citation>
    <scope>NUCLEOTIDE SEQUENCE [LARGE SCALE GENOMIC DNA]</scope>
    <source>
        <strain evidence="3 5">DSM 338</strain>
    </source>
</reference>
<proteinExistence type="predicted"/>
<sequence length="185" mass="19856">MIRFVIIGVWACLVGLGSSYAAAWYAAGAPRKSEDPYLAGLEYRRLPAITVPMIVDGKLQGYVLAKFVITADAAELRKLPMEPTVFAVNAAFSEIYVNGRIESGKIIKYNLPEMMGRIKSSTNTYLKGEVIREVLVDSLNYIDKTDMRTGIGVNVASSSGEKPAGKSGDKSGHGEADAKPAKGGH</sequence>
<organism evidence="2 4">
    <name type="scientific">Xanthobacter flavus</name>
    <dbReference type="NCBI Taxonomy" id="281"/>
    <lineage>
        <taxon>Bacteria</taxon>
        <taxon>Pseudomonadati</taxon>
        <taxon>Pseudomonadota</taxon>
        <taxon>Alphaproteobacteria</taxon>
        <taxon>Hyphomicrobiales</taxon>
        <taxon>Xanthobacteraceae</taxon>
        <taxon>Xanthobacter</taxon>
    </lineage>
</organism>
<evidence type="ECO:0000313" key="4">
    <source>
        <dbReference type="Proteomes" id="UP001144397"/>
    </source>
</evidence>
<dbReference type="RefSeq" id="WP_281804527.1">
    <property type="nucleotide sequence ID" value="NZ_BSDO01000001.1"/>
</dbReference>
<evidence type="ECO:0000313" key="2">
    <source>
        <dbReference type="EMBL" id="GLI20401.1"/>
    </source>
</evidence>
<protein>
    <submittedName>
        <fullName evidence="2">Uncharacterized protein</fullName>
    </submittedName>
</protein>
<evidence type="ECO:0000313" key="5">
    <source>
        <dbReference type="Proteomes" id="UP001245370"/>
    </source>
</evidence>
<dbReference type="EMBL" id="JAVDPY010000003">
    <property type="protein sequence ID" value="MDR6333844.1"/>
    <property type="molecule type" value="Genomic_DNA"/>
</dbReference>
<evidence type="ECO:0000256" key="1">
    <source>
        <dbReference type="SAM" id="MobiDB-lite"/>
    </source>
</evidence>
<dbReference type="Proteomes" id="UP001144397">
    <property type="component" value="Unassembled WGS sequence"/>
</dbReference>
<accession>A0A9W6FHS3</accession>
<dbReference type="AlphaFoldDB" id="A0A9W6FHS3"/>